<dbReference type="InterPro" id="IPR001816">
    <property type="entry name" value="Transl_elong_EFTs/EF1B"/>
</dbReference>
<dbReference type="CDD" id="cd14275">
    <property type="entry name" value="UBA_EF-Ts"/>
    <property type="match status" value="1"/>
</dbReference>
<sequence length="283" mass="31197">MSDLEKVKQLREATGAGFKDCNLAVKESRGDLDKAVEILRVKGISKASKKMSRDAKEGVIATSGDENKISVIEINCETDFVAKNDDFVSFAKELSELNNKNSSDLEKLNKSKMANGETVKDSLVALIAKMGEKITVGKAKTFNQSGSKNFNYLHTVVKDNLSKLSVIASLKTSDGSDNVKAFGKQLSMHIAASNPLALSSDLIDKDLLQKEQDLVTEELKNSGKPEEIAQKISLGKMNKFKEENALLTQAWVMEPKKKVQDIVKELNIPDLKINDFFRIKIGE</sequence>
<dbReference type="Gene3D" id="1.10.8.10">
    <property type="entry name" value="DNA helicase RuvA subunit, C-terminal domain"/>
    <property type="match status" value="1"/>
</dbReference>
<dbReference type="InterPro" id="IPR014039">
    <property type="entry name" value="Transl_elong_EFTs/EF1B_dimer"/>
</dbReference>
<dbReference type="InterPro" id="IPR018101">
    <property type="entry name" value="Transl_elong_Ts_CS"/>
</dbReference>
<organism evidence="10 11">
    <name type="scientific">Candidatus Pelagibacter giovannonii</name>
    <dbReference type="NCBI Taxonomy" id="2563896"/>
    <lineage>
        <taxon>Bacteria</taxon>
        <taxon>Pseudomonadati</taxon>
        <taxon>Pseudomonadota</taxon>
        <taxon>Alphaproteobacteria</taxon>
        <taxon>Candidatus Pelagibacterales</taxon>
        <taxon>Candidatus Pelagibacteraceae</taxon>
        <taxon>Candidatus Pelagibacter</taxon>
    </lineage>
</organism>
<keyword evidence="11" id="KW-1185">Reference proteome</keyword>
<accession>A0A6H1Q0K8</accession>
<dbReference type="AlphaFoldDB" id="A0A6H1Q0K8"/>
<dbReference type="NCBIfam" id="TIGR00116">
    <property type="entry name" value="tsf"/>
    <property type="match status" value="1"/>
</dbReference>
<evidence type="ECO:0000256" key="5">
    <source>
        <dbReference type="ARBA" id="ARBA00022917"/>
    </source>
</evidence>
<evidence type="ECO:0000313" key="11">
    <source>
        <dbReference type="Proteomes" id="UP000501094"/>
    </source>
</evidence>
<keyword evidence="4 6" id="KW-0251">Elongation factor</keyword>
<keyword evidence="5 6" id="KW-0648">Protein biosynthesis</keyword>
<dbReference type="SUPFAM" id="SSF54713">
    <property type="entry name" value="Elongation factor Ts (EF-Ts), dimerisation domain"/>
    <property type="match status" value="1"/>
</dbReference>
<evidence type="ECO:0000256" key="8">
    <source>
        <dbReference type="RuleBase" id="RU000643"/>
    </source>
</evidence>
<dbReference type="Pfam" id="PF00889">
    <property type="entry name" value="EF_TS"/>
    <property type="match status" value="1"/>
</dbReference>
<dbReference type="RefSeq" id="WP_168606342.1">
    <property type="nucleotide sequence ID" value="NZ_CP038852.1"/>
</dbReference>
<evidence type="ECO:0000256" key="6">
    <source>
        <dbReference type="HAMAP-Rule" id="MF_00050"/>
    </source>
</evidence>
<dbReference type="InterPro" id="IPR009060">
    <property type="entry name" value="UBA-like_sf"/>
</dbReference>
<dbReference type="GO" id="GO:0005737">
    <property type="term" value="C:cytoplasm"/>
    <property type="evidence" value="ECO:0007669"/>
    <property type="project" value="UniProtKB-SubCell"/>
</dbReference>
<feature type="domain" description="Translation elongation factor EFTs/EF1B dimerisation" evidence="9">
    <location>
        <begin position="71"/>
        <end position="283"/>
    </location>
</feature>
<dbReference type="Gene3D" id="3.30.479.20">
    <property type="entry name" value="Elongation factor Ts, dimerisation domain"/>
    <property type="match status" value="2"/>
</dbReference>
<comment type="subcellular location">
    <subcellularLocation>
        <location evidence="6 8">Cytoplasm</location>
    </subcellularLocation>
</comment>
<protein>
    <recommendedName>
        <fullName evidence="2 6">Elongation factor Ts</fullName>
        <shortName evidence="6">EF-Ts</shortName>
    </recommendedName>
</protein>
<dbReference type="FunFam" id="1.10.8.10:FF:000001">
    <property type="entry name" value="Elongation factor Ts"/>
    <property type="match status" value="1"/>
</dbReference>
<dbReference type="SUPFAM" id="SSF46934">
    <property type="entry name" value="UBA-like"/>
    <property type="match status" value="1"/>
</dbReference>
<evidence type="ECO:0000256" key="3">
    <source>
        <dbReference type="ARBA" id="ARBA00022490"/>
    </source>
</evidence>
<evidence type="ECO:0000313" key="10">
    <source>
        <dbReference type="EMBL" id="QIZ20452.1"/>
    </source>
</evidence>
<dbReference type="PROSITE" id="PS01127">
    <property type="entry name" value="EF_TS_2"/>
    <property type="match status" value="1"/>
</dbReference>
<dbReference type="KEGG" id="peg:E5R92_01450"/>
<name>A0A6H1Q0K8_9PROT</name>
<comment type="function">
    <text evidence="6 7">Associates with the EF-Tu.GDP complex and induces the exchange of GDP to GTP. It remains bound to the aminoacyl-tRNA.EF-Tu.GTP complex up to the GTP hydrolysis stage on the ribosome.</text>
</comment>
<evidence type="ECO:0000256" key="7">
    <source>
        <dbReference type="RuleBase" id="RU000642"/>
    </source>
</evidence>
<dbReference type="HAMAP" id="MF_00050">
    <property type="entry name" value="EF_Ts"/>
    <property type="match status" value="1"/>
</dbReference>
<dbReference type="EMBL" id="CP038852">
    <property type="protein sequence ID" value="QIZ20452.1"/>
    <property type="molecule type" value="Genomic_DNA"/>
</dbReference>
<evidence type="ECO:0000259" key="9">
    <source>
        <dbReference type="Pfam" id="PF00889"/>
    </source>
</evidence>
<evidence type="ECO:0000256" key="4">
    <source>
        <dbReference type="ARBA" id="ARBA00022768"/>
    </source>
</evidence>
<keyword evidence="3 6" id="KW-0963">Cytoplasm</keyword>
<feature type="region of interest" description="Involved in Mg(2+) ion dislocation from EF-Tu" evidence="6">
    <location>
        <begin position="78"/>
        <end position="81"/>
    </location>
</feature>
<comment type="similarity">
    <text evidence="1 6 7">Belongs to the EF-Ts family.</text>
</comment>
<proteinExistence type="inferred from homology"/>
<reference evidence="10 11" key="1">
    <citation type="journal article" date="2020" name="Nat. Microbiol.">
        <title>Lysogenic host-virus interactions in SAR11 marine bacteria.</title>
        <authorList>
            <person name="Morris R.M."/>
            <person name="Cain K.R."/>
            <person name="Hvorecny K.L."/>
            <person name="Kollman J.M."/>
        </authorList>
    </citation>
    <scope>NUCLEOTIDE SEQUENCE [LARGE SCALE GENOMIC DNA]</scope>
    <source>
        <strain evidence="10 11">NP1</strain>
    </source>
</reference>
<evidence type="ECO:0000256" key="2">
    <source>
        <dbReference type="ARBA" id="ARBA00016956"/>
    </source>
</evidence>
<evidence type="ECO:0000256" key="1">
    <source>
        <dbReference type="ARBA" id="ARBA00005532"/>
    </source>
</evidence>
<dbReference type="InterPro" id="IPR036402">
    <property type="entry name" value="EF-Ts_dimer_sf"/>
</dbReference>
<dbReference type="Proteomes" id="UP000501094">
    <property type="component" value="Chromosome"/>
</dbReference>
<dbReference type="PANTHER" id="PTHR11741:SF0">
    <property type="entry name" value="ELONGATION FACTOR TS, MITOCHONDRIAL"/>
    <property type="match status" value="1"/>
</dbReference>
<dbReference type="PANTHER" id="PTHR11741">
    <property type="entry name" value="ELONGATION FACTOR TS"/>
    <property type="match status" value="1"/>
</dbReference>
<dbReference type="Gene3D" id="1.10.286.20">
    <property type="match status" value="1"/>
</dbReference>
<gene>
    <name evidence="6 10" type="primary">tsf</name>
    <name evidence="10" type="ORF">E5R92_01450</name>
</gene>
<dbReference type="GO" id="GO:0003746">
    <property type="term" value="F:translation elongation factor activity"/>
    <property type="evidence" value="ECO:0007669"/>
    <property type="project" value="UniProtKB-UniRule"/>
</dbReference>